<keyword evidence="1" id="KW-0732">Signal</keyword>
<gene>
    <name evidence="3" type="ORF">Q763_08395</name>
</gene>
<dbReference type="PROSITE" id="PS51257">
    <property type="entry name" value="PROKAR_LIPOPROTEIN"/>
    <property type="match status" value="1"/>
</dbReference>
<protein>
    <submittedName>
        <fullName evidence="3">Endonuclease</fullName>
    </submittedName>
</protein>
<keyword evidence="3" id="KW-0378">Hydrolase</keyword>
<evidence type="ECO:0000313" key="4">
    <source>
        <dbReference type="Proteomes" id="UP000030129"/>
    </source>
</evidence>
<dbReference type="GO" id="GO:0004519">
    <property type="term" value="F:endonuclease activity"/>
    <property type="evidence" value="ECO:0007669"/>
    <property type="project" value="UniProtKB-KW"/>
</dbReference>
<dbReference type="PANTHER" id="PTHR42834">
    <property type="entry name" value="ENDONUCLEASE/EXONUCLEASE/PHOSPHATASE FAMILY PROTEIN (AFU_ORTHOLOGUE AFUA_3G09210)"/>
    <property type="match status" value="1"/>
</dbReference>
<feature type="chain" id="PRO_5002002455" evidence="1">
    <location>
        <begin position="21"/>
        <end position="361"/>
    </location>
</feature>
<dbReference type="PANTHER" id="PTHR42834:SF1">
    <property type="entry name" value="ENDONUCLEASE_EXONUCLEASE_PHOSPHATASE FAMILY PROTEIN (AFU_ORTHOLOGUE AFUA_3G09210)"/>
    <property type="match status" value="1"/>
</dbReference>
<evidence type="ECO:0000259" key="2">
    <source>
        <dbReference type="Pfam" id="PF19580"/>
    </source>
</evidence>
<dbReference type="SUPFAM" id="SSF56219">
    <property type="entry name" value="DNase I-like"/>
    <property type="match status" value="1"/>
</dbReference>
<dbReference type="Gene3D" id="3.60.10.10">
    <property type="entry name" value="Endonuclease/exonuclease/phosphatase"/>
    <property type="match status" value="1"/>
</dbReference>
<accession>A0A0A2LP43</accession>
<keyword evidence="4" id="KW-1185">Reference proteome</keyword>
<dbReference type="eggNOG" id="COG2374">
    <property type="taxonomic scope" value="Bacteria"/>
</dbReference>
<keyword evidence="3" id="KW-0255">Endonuclease</keyword>
<reference evidence="3 4" key="1">
    <citation type="submission" date="2013-09" db="EMBL/GenBank/DDBJ databases">
        <authorList>
            <person name="Zeng Z."/>
            <person name="Chen C."/>
        </authorList>
    </citation>
    <scope>NUCLEOTIDE SEQUENCE [LARGE SCALE GENOMIC DNA]</scope>
    <source>
        <strain evidence="3 4">F44-8</strain>
    </source>
</reference>
<sequence>MRKKTTITILALLLFSCLLAQDRTFMVHTIAFYNTENLFDTINNPKTNDEEFLPAGEYFWNSGKYQHKLDNIAEVLADIGSDTNPDPPSIIGLAEVENRQVLEDLVQNPKLAKISYGIIHFDSPDRRGIDVALLYDKKKFRPESYKSIPLVFTVDEKGRIVKNVPDTIPDKKYRKYFTRSQLLVTGLLEGEEFSFIVSHWPSRGGGEKKTRPYRDAAGELNRKIVDSLYKINPKAKIVTMGDFNDGPYNNSVRKELAAKDRKEQVKPLELYNPMGELARSGMGSVAYRDNWDIFDQIVLSEPIIHDDFNTLEFWKAGVYNKTYITQTSGKYKGYPLRTWDGEVGYSDHFPVYVYLIKEIKK</sequence>
<dbReference type="InterPro" id="IPR005135">
    <property type="entry name" value="Endo/exonuclease/phosphatase"/>
</dbReference>
<evidence type="ECO:0000313" key="3">
    <source>
        <dbReference type="EMBL" id="KGO81096.1"/>
    </source>
</evidence>
<dbReference type="EMBL" id="JRLV01000008">
    <property type="protein sequence ID" value="KGO81096.1"/>
    <property type="molecule type" value="Genomic_DNA"/>
</dbReference>
<organism evidence="3 4">
    <name type="scientific">Flavobacterium beibuense F44-8</name>
    <dbReference type="NCBI Taxonomy" id="1406840"/>
    <lineage>
        <taxon>Bacteria</taxon>
        <taxon>Pseudomonadati</taxon>
        <taxon>Bacteroidota</taxon>
        <taxon>Flavobacteriia</taxon>
        <taxon>Flavobacteriales</taxon>
        <taxon>Flavobacteriaceae</taxon>
        <taxon>Flavobacterium</taxon>
    </lineage>
</organism>
<proteinExistence type="predicted"/>
<name>A0A0A2LP43_9FLAO</name>
<dbReference type="AlphaFoldDB" id="A0A0A2LP43"/>
<keyword evidence="3" id="KW-0540">Nuclease</keyword>
<comment type="caution">
    <text evidence="3">The sequence shown here is derived from an EMBL/GenBank/DDBJ whole genome shotgun (WGS) entry which is preliminary data.</text>
</comment>
<feature type="signal peptide" evidence="1">
    <location>
        <begin position="1"/>
        <end position="20"/>
    </location>
</feature>
<dbReference type="STRING" id="1406840.Q763_08395"/>
<dbReference type="Pfam" id="PF19580">
    <property type="entry name" value="Exo_endo_phos_3"/>
    <property type="match status" value="1"/>
</dbReference>
<dbReference type="InterPro" id="IPR036691">
    <property type="entry name" value="Endo/exonu/phosph_ase_sf"/>
</dbReference>
<dbReference type="Proteomes" id="UP000030129">
    <property type="component" value="Unassembled WGS sequence"/>
</dbReference>
<feature type="domain" description="Endonuclease/exonuclease/phosphatase" evidence="2">
    <location>
        <begin position="29"/>
        <end position="357"/>
    </location>
</feature>
<evidence type="ECO:0000256" key="1">
    <source>
        <dbReference type="SAM" id="SignalP"/>
    </source>
</evidence>
<dbReference type="RefSeq" id="WP_035133100.1">
    <property type="nucleotide sequence ID" value="NZ_JRLV01000008.1"/>
</dbReference>